<dbReference type="HOGENOM" id="CLU_079317_1_0_10"/>
<dbReference type="KEGG" id="nmf:NMS_2102"/>
<sequence length="285" mass="33454">MVKELLDAFLKYKEDIKPLMDTDLSDPLNIKKGLALSTKSMHFLRRLIRDKKFPTIEEEIEFFKHTKPFINGRIIYFSTLYNFQLTRKAGSIKKRQNCIDRELEGIQLLIHRIPEFYGYHRTNDTRLDEFYFVRGHEKLDLISDPSYHYTDPDFSTSHDISVSQIIAYDLLTLYFNKELETLRRIELNLKTEPESPAILHDLSWTASKTDLVEVIYALQASGAIRDGRAEIKKMAQVCETLFNLDLGNVYKTYLEIKSRKSDKTFFLNQLKSSLDAKILSEEEKY</sequence>
<evidence type="ECO:0000313" key="2">
    <source>
        <dbReference type="Proteomes" id="UP000031760"/>
    </source>
</evidence>
<proteinExistence type="predicted"/>
<dbReference type="EMBL" id="AP014548">
    <property type="protein sequence ID" value="BAO56111.1"/>
    <property type="molecule type" value="Genomic_DNA"/>
</dbReference>
<dbReference type="RefSeq" id="WP_041496596.1">
    <property type="nucleotide sequence ID" value="NZ_AP014548.1"/>
</dbReference>
<dbReference type="InterPro" id="IPR018534">
    <property type="entry name" value="Tet_reg_excision_RteC"/>
</dbReference>
<dbReference type="Pfam" id="PF09357">
    <property type="entry name" value="RteC"/>
    <property type="match status" value="1"/>
</dbReference>
<dbReference type="Proteomes" id="UP000031760">
    <property type="component" value="Chromosome"/>
</dbReference>
<protein>
    <submittedName>
        <fullName evidence="1">Tetracycline resistance element mobilization regulatory protein rteC</fullName>
    </submittedName>
</protein>
<dbReference type="OrthoDB" id="790983at2"/>
<name>W8W0D0_9FLAO</name>
<evidence type="ECO:0000313" key="1">
    <source>
        <dbReference type="EMBL" id="BAO56111.1"/>
    </source>
</evidence>
<gene>
    <name evidence="1" type="ORF">NMS_2102</name>
</gene>
<reference evidence="1 2" key="1">
    <citation type="journal article" date="2014" name="Proc. Natl. Acad. Sci. U.S.A.">
        <title>Functional characterization of flavobacteria rhodopsins reveals a unique class of light-driven chloride pump in bacteria.</title>
        <authorList>
            <person name="Yoshizawa S."/>
            <person name="Kumagai Y."/>
            <person name="Kim H."/>
            <person name="Ogura Y."/>
            <person name="Hayashi T."/>
            <person name="Iwasaki W."/>
            <person name="DeLong E.F."/>
            <person name="Kogure K."/>
        </authorList>
    </citation>
    <scope>NUCLEOTIDE SEQUENCE [LARGE SCALE GENOMIC DNA]</scope>
    <source>
        <strain evidence="1 2">S1-08</strain>
    </source>
</reference>
<dbReference type="AlphaFoldDB" id="W8W0D0"/>
<dbReference type="STRING" id="1454201.NMS_2102"/>
<keyword evidence="2" id="KW-1185">Reference proteome</keyword>
<organism evidence="1 2">
    <name type="scientific">Nonlabens marinus S1-08</name>
    <dbReference type="NCBI Taxonomy" id="1454201"/>
    <lineage>
        <taxon>Bacteria</taxon>
        <taxon>Pseudomonadati</taxon>
        <taxon>Bacteroidota</taxon>
        <taxon>Flavobacteriia</taxon>
        <taxon>Flavobacteriales</taxon>
        <taxon>Flavobacteriaceae</taxon>
        <taxon>Nonlabens</taxon>
    </lineage>
</organism>
<accession>W8W0D0</accession>